<evidence type="ECO:0000313" key="2">
    <source>
        <dbReference type="Proteomes" id="UP001642260"/>
    </source>
</evidence>
<gene>
    <name evidence="1" type="ORF">ERUC_LOCUS20526</name>
</gene>
<dbReference type="PANTHER" id="PTHR14379">
    <property type="entry name" value="LIMKAIN B LKAP"/>
    <property type="match status" value="1"/>
</dbReference>
<accession>A0ABC8KD27</accession>
<name>A0ABC8KD27_ERUVS</name>
<protein>
    <recommendedName>
        <fullName evidence="3">NYN domain-containing protein</fullName>
    </recommendedName>
</protein>
<keyword evidence="2" id="KW-1185">Reference proteome</keyword>
<evidence type="ECO:0000313" key="1">
    <source>
        <dbReference type="EMBL" id="CAH8354771.1"/>
    </source>
</evidence>
<dbReference type="AlphaFoldDB" id="A0ABC8KD27"/>
<sequence>MDNPKATHPYATSTTVVLWNAERCKIPSGVTASDILPRIQTSLVELGYVGPLEMTAIVANENRFNPAETASLRKSGIRIANFREGDEVLVDFIIMDLIVNDLVRVRPANVLVISGGGRFSDNLPRYLTDLKCLDINVMYAFCPEAAAPSHCLFSTTWEWLSLLKLED</sequence>
<evidence type="ECO:0008006" key="3">
    <source>
        <dbReference type="Google" id="ProtNLM"/>
    </source>
</evidence>
<organism evidence="1 2">
    <name type="scientific">Eruca vesicaria subsp. sativa</name>
    <name type="common">Garden rocket</name>
    <name type="synonym">Eruca sativa</name>
    <dbReference type="NCBI Taxonomy" id="29727"/>
    <lineage>
        <taxon>Eukaryota</taxon>
        <taxon>Viridiplantae</taxon>
        <taxon>Streptophyta</taxon>
        <taxon>Embryophyta</taxon>
        <taxon>Tracheophyta</taxon>
        <taxon>Spermatophyta</taxon>
        <taxon>Magnoliopsida</taxon>
        <taxon>eudicotyledons</taxon>
        <taxon>Gunneridae</taxon>
        <taxon>Pentapetalae</taxon>
        <taxon>rosids</taxon>
        <taxon>malvids</taxon>
        <taxon>Brassicales</taxon>
        <taxon>Brassicaceae</taxon>
        <taxon>Brassiceae</taxon>
        <taxon>Eruca</taxon>
    </lineage>
</organism>
<dbReference type="PANTHER" id="PTHR14379:SF7">
    <property type="entry name" value="ENDONUCLEASE OR GLYCOSYL HYDROLASE-RELATED"/>
    <property type="match status" value="1"/>
</dbReference>
<reference evidence="1 2" key="1">
    <citation type="submission" date="2022-03" db="EMBL/GenBank/DDBJ databases">
        <authorList>
            <person name="Macdonald S."/>
            <person name="Ahmed S."/>
            <person name="Newling K."/>
        </authorList>
    </citation>
    <scope>NUCLEOTIDE SEQUENCE [LARGE SCALE GENOMIC DNA]</scope>
</reference>
<dbReference type="InterPro" id="IPR024768">
    <property type="entry name" value="Marf1"/>
</dbReference>
<dbReference type="Proteomes" id="UP001642260">
    <property type="component" value="Unassembled WGS sequence"/>
</dbReference>
<comment type="caution">
    <text evidence="1">The sequence shown here is derived from an EMBL/GenBank/DDBJ whole genome shotgun (WGS) entry which is preliminary data.</text>
</comment>
<proteinExistence type="predicted"/>
<dbReference type="EMBL" id="CAKOAT010197377">
    <property type="protein sequence ID" value="CAH8354771.1"/>
    <property type="molecule type" value="Genomic_DNA"/>
</dbReference>